<comment type="subcellular location">
    <subcellularLocation>
        <location evidence="1">Golgi apparatus membrane</location>
        <topology evidence="1">Single-pass type II membrane protein</topology>
    </subcellularLocation>
</comment>
<dbReference type="GO" id="GO:0001733">
    <property type="term" value="F:galactosylceramide sulfotransferase activity"/>
    <property type="evidence" value="ECO:0007669"/>
    <property type="project" value="InterPro"/>
</dbReference>
<dbReference type="AlphaFoldDB" id="A0A7I8V8V9"/>
<dbReference type="PANTHER" id="PTHR14647">
    <property type="entry name" value="GALACTOSE-3-O-SULFOTRANSFERASE"/>
    <property type="match status" value="1"/>
</dbReference>
<keyword evidence="5" id="KW-0735">Signal-anchor</keyword>
<evidence type="ECO:0000256" key="1">
    <source>
        <dbReference type="ARBA" id="ARBA00004323"/>
    </source>
</evidence>
<comment type="similarity">
    <text evidence="2">Belongs to the galactose-3-O-sulfotransferase family.</text>
</comment>
<gene>
    <name evidence="11" type="ORF">DGYR_LOCUS1231</name>
</gene>
<evidence type="ECO:0000256" key="8">
    <source>
        <dbReference type="ARBA" id="ARBA00023136"/>
    </source>
</evidence>
<name>A0A7I8V8V9_9ANNE</name>
<keyword evidence="6 10" id="KW-1133">Transmembrane helix</keyword>
<comment type="caution">
    <text evidence="11">The sequence shown here is derived from an EMBL/GenBank/DDBJ whole genome shotgun (WGS) entry which is preliminary data.</text>
</comment>
<dbReference type="SUPFAM" id="SSF52540">
    <property type="entry name" value="P-loop containing nucleoside triphosphate hydrolases"/>
    <property type="match status" value="1"/>
</dbReference>
<dbReference type="InterPro" id="IPR009729">
    <property type="entry name" value="Gal-3-0_sulfotransfrase"/>
</dbReference>
<sequence>MYPLKIAYLYRICLVCLFVLIIINLLHVDNQWEDKKSSKIQRLLINRIKPRKNIVFLKTHKCGTETLVNAVFKRYGLNHNLTGVVGLRKHTFSISWPRRFNRSFMRRTKQQPNLLCDHTVFDQEAIEDVMPANTFYATILREPFSQFKSWFNYMSAAKLFDKKVDYPISVFLTNPTYYEHLFNTHERRKAYCFPPNFSITKNPMSFDLGLSMGYDNTANYSNNLQKIQEFIINLKNRFNLVMIFEYYDLSIVLLRRLLNWNFRDILYIRQNKSRRANLTKNPMDRELYKTWSLADHLLYSEFNKTFWEKVGMQVGIWSELKQFQNVLKLLRSYCNSIRKHKFVSIRIERTIWNPRIIVNKHFCNEVGLSKVKEFLKMQEKNDNFFPGEDKRTLKLWYC</sequence>
<evidence type="ECO:0000256" key="2">
    <source>
        <dbReference type="ARBA" id="ARBA00008124"/>
    </source>
</evidence>
<keyword evidence="12" id="KW-1185">Reference proteome</keyword>
<evidence type="ECO:0000256" key="4">
    <source>
        <dbReference type="ARBA" id="ARBA00022692"/>
    </source>
</evidence>
<evidence type="ECO:0000256" key="3">
    <source>
        <dbReference type="ARBA" id="ARBA00022679"/>
    </source>
</evidence>
<dbReference type="Pfam" id="PF06990">
    <property type="entry name" value="Gal-3-0_sulfotr"/>
    <property type="match status" value="1"/>
</dbReference>
<dbReference type="PANTHER" id="PTHR14647:SF87">
    <property type="entry name" value="PUTATIVE-RELATED"/>
    <property type="match status" value="1"/>
</dbReference>
<reference evidence="11 12" key="1">
    <citation type="submission" date="2020-08" db="EMBL/GenBank/DDBJ databases">
        <authorList>
            <person name="Hejnol A."/>
        </authorList>
    </citation>
    <scope>NUCLEOTIDE SEQUENCE [LARGE SCALE GENOMIC DNA]</scope>
</reference>
<dbReference type="InterPro" id="IPR027417">
    <property type="entry name" value="P-loop_NTPase"/>
</dbReference>
<protein>
    <submittedName>
        <fullName evidence="11">DgyrCDS1272</fullName>
    </submittedName>
</protein>
<keyword evidence="9" id="KW-0325">Glycoprotein</keyword>
<proteinExistence type="inferred from homology"/>
<dbReference type="OrthoDB" id="514299at2759"/>
<dbReference type="GO" id="GO:0000139">
    <property type="term" value="C:Golgi membrane"/>
    <property type="evidence" value="ECO:0007669"/>
    <property type="project" value="UniProtKB-SubCell"/>
</dbReference>
<evidence type="ECO:0000313" key="12">
    <source>
        <dbReference type="Proteomes" id="UP000549394"/>
    </source>
</evidence>
<dbReference type="Gene3D" id="3.40.50.300">
    <property type="entry name" value="P-loop containing nucleotide triphosphate hydrolases"/>
    <property type="match status" value="1"/>
</dbReference>
<evidence type="ECO:0000256" key="6">
    <source>
        <dbReference type="ARBA" id="ARBA00022989"/>
    </source>
</evidence>
<keyword evidence="4 10" id="KW-0812">Transmembrane</keyword>
<accession>A0A7I8V8V9</accession>
<keyword evidence="7" id="KW-0333">Golgi apparatus</keyword>
<evidence type="ECO:0000313" key="11">
    <source>
        <dbReference type="EMBL" id="CAD5112022.1"/>
    </source>
</evidence>
<feature type="transmembrane region" description="Helical" evidence="10">
    <location>
        <begin position="6"/>
        <end position="26"/>
    </location>
</feature>
<organism evidence="11 12">
    <name type="scientific">Dimorphilus gyrociliatus</name>
    <dbReference type="NCBI Taxonomy" id="2664684"/>
    <lineage>
        <taxon>Eukaryota</taxon>
        <taxon>Metazoa</taxon>
        <taxon>Spiralia</taxon>
        <taxon>Lophotrochozoa</taxon>
        <taxon>Annelida</taxon>
        <taxon>Polychaeta</taxon>
        <taxon>Polychaeta incertae sedis</taxon>
        <taxon>Dinophilidae</taxon>
        <taxon>Dimorphilus</taxon>
    </lineage>
</organism>
<evidence type="ECO:0000256" key="10">
    <source>
        <dbReference type="SAM" id="Phobius"/>
    </source>
</evidence>
<dbReference type="GO" id="GO:0009247">
    <property type="term" value="P:glycolipid biosynthetic process"/>
    <property type="evidence" value="ECO:0007669"/>
    <property type="project" value="InterPro"/>
</dbReference>
<keyword evidence="3" id="KW-0808">Transferase</keyword>
<evidence type="ECO:0000256" key="7">
    <source>
        <dbReference type="ARBA" id="ARBA00023034"/>
    </source>
</evidence>
<dbReference type="Proteomes" id="UP000549394">
    <property type="component" value="Unassembled WGS sequence"/>
</dbReference>
<evidence type="ECO:0000256" key="5">
    <source>
        <dbReference type="ARBA" id="ARBA00022968"/>
    </source>
</evidence>
<dbReference type="EMBL" id="CAJFCJ010000002">
    <property type="protein sequence ID" value="CAD5112022.1"/>
    <property type="molecule type" value="Genomic_DNA"/>
</dbReference>
<evidence type="ECO:0000256" key="9">
    <source>
        <dbReference type="ARBA" id="ARBA00023180"/>
    </source>
</evidence>
<keyword evidence="8 10" id="KW-0472">Membrane</keyword>